<comment type="caution">
    <text evidence="4">The sequence shown here is derived from an EMBL/GenBank/DDBJ whole genome shotgun (WGS) entry which is preliminary data.</text>
</comment>
<sequence>MQSFLFPVLCCTPLYLSRFCNHLVLGEKLTSHDTGIGWVIKLRPLKLSRLAFLTKKILVSKFSDQMHIAELIARDKEFFPKLISLFRSYEDSEYIVGLHTIFQLLRAIILLSNLSVFDRKFFRKHLMDVVGALEYDPEKPTTVKEHHRSLLETSIKEHIIFKENLPVKDKSVIIKLCQSYAAAYIKDVMKTLDEATIASLTFYAHAKDAETIHPYSHRISDDSKRDLVLFFCELWCFNESADNAQVSEFWWYIVDGETYNTIVAVMRDIISQNDERRLRRIVKNHLFRLVIEIFYDAGNRFRKVHGGVLKLLEYIATENVEVLVIYLWEMFSEKLEEFEQFKGIQSLKIKYNQSIANKRLGTMQMLQLTIEQKIP</sequence>
<feature type="domain" description="Serine/threonine-protein phosphatase 4 regulatory subunit 3-like central" evidence="3">
    <location>
        <begin position="264"/>
        <end position="353"/>
    </location>
</feature>
<evidence type="ECO:0000259" key="3">
    <source>
        <dbReference type="Pfam" id="PF04802"/>
    </source>
</evidence>
<reference evidence="4" key="1">
    <citation type="submission" date="2022-08" db="EMBL/GenBank/DDBJ databases">
        <authorList>
            <person name="Marques A."/>
        </authorList>
    </citation>
    <scope>NUCLEOTIDE SEQUENCE</scope>
    <source>
        <strain evidence="4">RhyPub2mFocal</strain>
        <tissue evidence="4">Leaves</tissue>
    </source>
</reference>
<protein>
    <submittedName>
        <fullName evidence="4">Serine/threonine-protein phosphatase 4 regulatory subunit 3</fullName>
    </submittedName>
</protein>
<dbReference type="EMBL" id="JAMFTS010000001">
    <property type="protein sequence ID" value="KAJ4803527.1"/>
    <property type="molecule type" value="Genomic_DNA"/>
</dbReference>
<dbReference type="InterPro" id="IPR051137">
    <property type="entry name" value="PP4R3-like"/>
</dbReference>
<keyword evidence="2" id="KW-0539">Nucleus</keyword>
<keyword evidence="5" id="KW-1185">Reference proteome</keyword>
<evidence type="ECO:0000256" key="1">
    <source>
        <dbReference type="ARBA" id="ARBA00004123"/>
    </source>
</evidence>
<name>A0AAV8GDM2_9POAL</name>
<accession>A0AAV8GDM2</accession>
<organism evidence="4 5">
    <name type="scientific">Rhynchospora pubera</name>
    <dbReference type="NCBI Taxonomy" id="906938"/>
    <lineage>
        <taxon>Eukaryota</taxon>
        <taxon>Viridiplantae</taxon>
        <taxon>Streptophyta</taxon>
        <taxon>Embryophyta</taxon>
        <taxon>Tracheophyta</taxon>
        <taxon>Spermatophyta</taxon>
        <taxon>Magnoliopsida</taxon>
        <taxon>Liliopsida</taxon>
        <taxon>Poales</taxon>
        <taxon>Cyperaceae</taxon>
        <taxon>Cyperoideae</taxon>
        <taxon>Rhynchosporeae</taxon>
        <taxon>Rhynchospora</taxon>
    </lineage>
</organism>
<dbReference type="PANTHER" id="PTHR23318">
    <property type="entry name" value="ATP SYNTHASE GAMMA-RELATED"/>
    <property type="match status" value="1"/>
</dbReference>
<proteinExistence type="predicted"/>
<evidence type="ECO:0000313" key="5">
    <source>
        <dbReference type="Proteomes" id="UP001140206"/>
    </source>
</evidence>
<dbReference type="Pfam" id="PF04802">
    <property type="entry name" value="PP4R3"/>
    <property type="match status" value="2"/>
</dbReference>
<feature type="domain" description="Serine/threonine-protein phosphatase 4 regulatory subunit 3-like central" evidence="3">
    <location>
        <begin position="63"/>
        <end position="212"/>
    </location>
</feature>
<dbReference type="GO" id="GO:0030289">
    <property type="term" value="C:protein phosphatase 4 complex"/>
    <property type="evidence" value="ECO:0007669"/>
    <property type="project" value="TreeGrafter"/>
</dbReference>
<dbReference type="GO" id="GO:0072542">
    <property type="term" value="F:protein phosphatase activator activity"/>
    <property type="evidence" value="ECO:0007669"/>
    <property type="project" value="TreeGrafter"/>
</dbReference>
<dbReference type="Proteomes" id="UP001140206">
    <property type="component" value="Chromosome 1"/>
</dbReference>
<dbReference type="PANTHER" id="PTHR23318:SF0">
    <property type="entry name" value="SERINE_THREONINE-PROTEIN PHOSPHATASE 4 REGULATORY SUBUNIT 3"/>
    <property type="match status" value="1"/>
</dbReference>
<dbReference type="InterPro" id="IPR006887">
    <property type="entry name" value="P4R3-like_central_dom"/>
</dbReference>
<evidence type="ECO:0000313" key="4">
    <source>
        <dbReference type="EMBL" id="KAJ4803527.1"/>
    </source>
</evidence>
<gene>
    <name evidence="4" type="ORF">LUZ62_016093</name>
</gene>
<dbReference type="AlphaFoldDB" id="A0AAV8GDM2"/>
<evidence type="ECO:0000256" key="2">
    <source>
        <dbReference type="ARBA" id="ARBA00023242"/>
    </source>
</evidence>
<comment type="subcellular location">
    <subcellularLocation>
        <location evidence="1">Nucleus</location>
    </subcellularLocation>
</comment>
<dbReference type="GO" id="GO:0005654">
    <property type="term" value="C:nucleoplasm"/>
    <property type="evidence" value="ECO:0007669"/>
    <property type="project" value="TreeGrafter"/>
</dbReference>